<reference evidence="8 9" key="1">
    <citation type="submission" date="2019-09" db="EMBL/GenBank/DDBJ databases">
        <title>The hologenome of the rock-dwelling lichen Lasallia pustulata.</title>
        <authorList>
            <person name="Greshake Tzovaras B."/>
            <person name="Segers F."/>
            <person name="Bicker A."/>
            <person name="Dal Grande F."/>
            <person name="Otte J."/>
            <person name="Hankeln T."/>
            <person name="Schmitt I."/>
            <person name="Ebersberger I."/>
        </authorList>
    </citation>
    <scope>NUCLEOTIDE SEQUENCE [LARGE SCALE GENOMIC DNA]</scope>
    <source>
        <strain evidence="8">A1-1</strain>
    </source>
</reference>
<gene>
    <name evidence="8" type="ORF">FRX48_04103</name>
</gene>
<dbReference type="InterPro" id="IPR052374">
    <property type="entry name" value="SERAC1"/>
</dbReference>
<dbReference type="SUPFAM" id="SSF48452">
    <property type="entry name" value="TPR-like"/>
    <property type="match status" value="2"/>
</dbReference>
<protein>
    <recommendedName>
        <fullName evidence="7">NB-ARC domain-containing protein</fullName>
    </recommendedName>
</protein>
<sequence length="1135" mass="128911">MSITQLTEQETPEVLSQNAPIVDIVAIHGLYERALETWTDSETGLLWLRDLFPHRQCRARILVYGYKAETLASPGEGSADRILPHATSLVAELCADRQLANAFERPIIFICHGLGGLLVKRALAFSSTSRSRNVEHRRSVYVSTYAILFMGTPHTGIGKDALLLPSKGEGAGPSQFMISLLKGSEMLQEITDQFAPLLKHFCVYYFWEQMETQAETIKTYVVDEDSAAPGWDNVDRCGIMATHSGMVKFKNSLDRGYRVVLDALLRYIKAAPGLIQSRWANDLKQLAEERQREAEALLQPQRPHFLSEDGVSTTINELYYVPRCSSNYFTGRTTYAKVLRDRLGPVHRQQMNKSHRAFVICGLGGSGKTQFCLKYVEDNKSSYWGVFWIDASNQENAERGFSFLGEQAGKGLSFAAGIHWLSNCLKPWLLVLDNVDDPDMDISQYFPPGGKGHILVTTRNPGVTDYANAGEFRFRGMDPEEAIELLLKSSHSPNASDPANPQDRKMAQGIASELGYLPLALAHAGATIRRNIYTMEKYLHYYLRRRKDMILLPHVNCADDANIIATWEIPFQRIAISQSVGCKDAAELMHVFAFMHHESIPESIFRRSWDDVTSTKYKPIKYPDILQNKAVWGEDAQARLRTAIRVLYEYSIIDHDPGYGICSLHPVVHAWARERLTEAEQTRWLSCTASILANCISLNLEASGQQFRRRLLPHIDFCQRALDSQKLSFPSTTEQAAQLYRFASVYAENGLWKRACGLQSKVVKLRTKKLGKWHEDTLQAKRSLAYTYWNLFNIKLAVDVQKEVLFSRWVWRPSIAHYITWPPWRPNYISYCVALDDLTLTLWLAGEREWSKYTGERALKGLMNHLGPEDPRTLSAMFNLGRTYLHLGQPEKCQELLVAVVNKRRRFFGPNHPDTLMARNELGMSYCAQKRFAVAEILVRNVLETRKRILGEEHSYTLWSVNDMSKVICDRGQPAEAAKMLEDIIPVVSRTLGESHIGMSMTKSNLARAYVRLKRWKEAAELLKVIIPGIPSSHPDWFHAMSGYVEARIYLGELAEAEKDCSAMLDRITNQKALTLDNPRTVVIAEQLLKIYCAQARYSEISALKKRFPAMNENVDQLPHFDIIPVRRELEGAKT</sequence>
<evidence type="ECO:0000256" key="6">
    <source>
        <dbReference type="ARBA" id="ARBA00023136"/>
    </source>
</evidence>
<dbReference type="InterPro" id="IPR011990">
    <property type="entry name" value="TPR-like_helical_dom_sf"/>
</dbReference>
<name>A0A5M8PQZ0_9LECA</name>
<dbReference type="EMBL" id="VXIT01000006">
    <property type="protein sequence ID" value="KAA6411953.1"/>
    <property type="molecule type" value="Genomic_DNA"/>
</dbReference>
<dbReference type="Pfam" id="PF13424">
    <property type="entry name" value="TPR_12"/>
    <property type="match status" value="2"/>
</dbReference>
<dbReference type="PANTHER" id="PTHR48182">
    <property type="entry name" value="PROTEIN SERAC1"/>
    <property type="match status" value="1"/>
</dbReference>
<dbReference type="SUPFAM" id="SSF53474">
    <property type="entry name" value="alpha/beta-Hydrolases"/>
    <property type="match status" value="1"/>
</dbReference>
<evidence type="ECO:0000256" key="1">
    <source>
        <dbReference type="ARBA" id="ARBA00004173"/>
    </source>
</evidence>
<dbReference type="GO" id="GO:0005739">
    <property type="term" value="C:mitochondrion"/>
    <property type="evidence" value="ECO:0007669"/>
    <property type="project" value="UniProtKB-SubCell"/>
</dbReference>
<dbReference type="Pfam" id="PF00931">
    <property type="entry name" value="NB-ARC"/>
    <property type="match status" value="1"/>
</dbReference>
<dbReference type="InterPro" id="IPR002182">
    <property type="entry name" value="NB-ARC"/>
</dbReference>
<dbReference type="Gene3D" id="3.40.50.300">
    <property type="entry name" value="P-loop containing nucleotide triphosphate hydrolases"/>
    <property type="match status" value="1"/>
</dbReference>
<evidence type="ECO:0000259" key="7">
    <source>
        <dbReference type="Pfam" id="PF00931"/>
    </source>
</evidence>
<dbReference type="InterPro" id="IPR029058">
    <property type="entry name" value="AB_hydrolase_fold"/>
</dbReference>
<evidence type="ECO:0000256" key="3">
    <source>
        <dbReference type="ARBA" id="ARBA00004370"/>
    </source>
</evidence>
<dbReference type="GO" id="GO:0016020">
    <property type="term" value="C:membrane"/>
    <property type="evidence" value="ECO:0007669"/>
    <property type="project" value="UniProtKB-SubCell"/>
</dbReference>
<dbReference type="Gene3D" id="1.25.40.10">
    <property type="entry name" value="Tetratricopeptide repeat domain"/>
    <property type="match status" value="2"/>
</dbReference>
<evidence type="ECO:0000313" key="9">
    <source>
        <dbReference type="Proteomes" id="UP000324767"/>
    </source>
</evidence>
<proteinExistence type="predicted"/>
<dbReference type="AlphaFoldDB" id="A0A5M8PQZ0"/>
<dbReference type="OrthoDB" id="5086500at2759"/>
<dbReference type="SUPFAM" id="SSF52540">
    <property type="entry name" value="P-loop containing nucleoside triphosphate hydrolases"/>
    <property type="match status" value="1"/>
</dbReference>
<dbReference type="Proteomes" id="UP000324767">
    <property type="component" value="Unassembled WGS sequence"/>
</dbReference>
<accession>A0A5M8PQZ0</accession>
<keyword evidence="5" id="KW-0496">Mitochondrion</keyword>
<keyword evidence="6" id="KW-0472">Membrane</keyword>
<comment type="subcellular location">
    <subcellularLocation>
        <location evidence="2">Endoplasmic reticulum</location>
    </subcellularLocation>
    <subcellularLocation>
        <location evidence="3">Membrane</location>
    </subcellularLocation>
    <subcellularLocation>
        <location evidence="1">Mitochondrion</location>
    </subcellularLocation>
</comment>
<evidence type="ECO:0000256" key="4">
    <source>
        <dbReference type="ARBA" id="ARBA00022824"/>
    </source>
</evidence>
<evidence type="ECO:0000313" key="8">
    <source>
        <dbReference type="EMBL" id="KAA6411953.1"/>
    </source>
</evidence>
<dbReference type="GO" id="GO:0043531">
    <property type="term" value="F:ADP binding"/>
    <property type="evidence" value="ECO:0007669"/>
    <property type="project" value="InterPro"/>
</dbReference>
<organism evidence="8 9">
    <name type="scientific">Lasallia pustulata</name>
    <dbReference type="NCBI Taxonomy" id="136370"/>
    <lineage>
        <taxon>Eukaryota</taxon>
        <taxon>Fungi</taxon>
        <taxon>Dikarya</taxon>
        <taxon>Ascomycota</taxon>
        <taxon>Pezizomycotina</taxon>
        <taxon>Lecanoromycetes</taxon>
        <taxon>OSLEUM clade</taxon>
        <taxon>Umbilicariomycetidae</taxon>
        <taxon>Umbilicariales</taxon>
        <taxon>Umbilicariaceae</taxon>
        <taxon>Lasallia</taxon>
    </lineage>
</organism>
<dbReference type="PANTHER" id="PTHR48182:SF2">
    <property type="entry name" value="PROTEIN SERAC1"/>
    <property type="match status" value="1"/>
</dbReference>
<dbReference type="InterPro" id="IPR027417">
    <property type="entry name" value="P-loop_NTPase"/>
</dbReference>
<evidence type="ECO:0000256" key="2">
    <source>
        <dbReference type="ARBA" id="ARBA00004240"/>
    </source>
</evidence>
<comment type="caution">
    <text evidence="8">The sequence shown here is derived from an EMBL/GenBank/DDBJ whole genome shotgun (WGS) entry which is preliminary data.</text>
</comment>
<evidence type="ECO:0000256" key="5">
    <source>
        <dbReference type="ARBA" id="ARBA00023128"/>
    </source>
</evidence>
<keyword evidence="4" id="KW-0256">Endoplasmic reticulum</keyword>
<dbReference type="GO" id="GO:0005783">
    <property type="term" value="C:endoplasmic reticulum"/>
    <property type="evidence" value="ECO:0007669"/>
    <property type="project" value="UniProtKB-SubCell"/>
</dbReference>
<feature type="domain" description="NB-ARC" evidence="7">
    <location>
        <begin position="355"/>
        <end position="489"/>
    </location>
</feature>